<reference evidence="1 2" key="1">
    <citation type="journal article" date="2015" name="Genome Announc.">
        <title>Draft Genome of the Euendolithic (true boring) Cyanobacterium Mastigocoleus testarum strain BC008.</title>
        <authorList>
            <person name="Guida B.S."/>
            <person name="Garcia-Pichel F."/>
        </authorList>
    </citation>
    <scope>NUCLEOTIDE SEQUENCE [LARGE SCALE GENOMIC DNA]</scope>
    <source>
        <strain evidence="1 2">BC008</strain>
    </source>
</reference>
<comment type="caution">
    <text evidence="1">The sequence shown here is derived from an EMBL/GenBank/DDBJ whole genome shotgun (WGS) entry which is preliminary data.</text>
</comment>
<dbReference type="RefSeq" id="WP_027844372.1">
    <property type="nucleotide sequence ID" value="NZ_LMTZ01000088.1"/>
</dbReference>
<dbReference type="SUPFAM" id="SSF158682">
    <property type="entry name" value="TerB-like"/>
    <property type="match status" value="1"/>
</dbReference>
<dbReference type="EMBL" id="LMTZ01000088">
    <property type="protein sequence ID" value="KST67325.1"/>
    <property type="molecule type" value="Genomic_DNA"/>
</dbReference>
<dbReference type="OrthoDB" id="513694at2"/>
<sequence length="138" mass="15975">MRDKIHLLFGSLSTDKSEQSQKEAIVELLIMTMYADKTLKIEEDEAIKRYIETLEWKSPMSVEYYLGIAIAKVRKALESPEKIHCFLEDISDRVKTSDLKKQVLQICINLTMSDSEVSTEEREFLQLVSQIFQVSPEV</sequence>
<name>A0A0V7ZRT4_9CYAN</name>
<accession>A0A0V7ZRT4</accession>
<dbReference type="InterPro" id="IPR029024">
    <property type="entry name" value="TerB-like"/>
</dbReference>
<gene>
    <name evidence="1" type="ORF">BC008_29455</name>
</gene>
<evidence type="ECO:0000313" key="1">
    <source>
        <dbReference type="EMBL" id="KST67325.1"/>
    </source>
</evidence>
<proteinExistence type="predicted"/>
<dbReference type="Gene3D" id="1.10.3680.10">
    <property type="entry name" value="TerB-like"/>
    <property type="match status" value="1"/>
</dbReference>
<protein>
    <submittedName>
        <fullName evidence="1">Uncharacterized protein</fullName>
    </submittedName>
</protein>
<evidence type="ECO:0000313" key="2">
    <source>
        <dbReference type="Proteomes" id="UP000053372"/>
    </source>
</evidence>
<organism evidence="1 2">
    <name type="scientific">Mastigocoleus testarum BC008</name>
    <dbReference type="NCBI Taxonomy" id="371196"/>
    <lineage>
        <taxon>Bacteria</taxon>
        <taxon>Bacillati</taxon>
        <taxon>Cyanobacteriota</taxon>
        <taxon>Cyanophyceae</taxon>
        <taxon>Nostocales</taxon>
        <taxon>Hapalosiphonaceae</taxon>
        <taxon>Mastigocoleus</taxon>
    </lineage>
</organism>
<dbReference type="CDD" id="cd07177">
    <property type="entry name" value="terB_like"/>
    <property type="match status" value="1"/>
</dbReference>
<dbReference type="Proteomes" id="UP000053372">
    <property type="component" value="Unassembled WGS sequence"/>
</dbReference>
<dbReference type="AlphaFoldDB" id="A0A0V7ZRT4"/>
<keyword evidence="2" id="KW-1185">Reference proteome</keyword>